<dbReference type="InterPro" id="IPR050281">
    <property type="entry name" value="Flavin_monoamine_oxidase"/>
</dbReference>
<dbReference type="InterPro" id="IPR002937">
    <property type="entry name" value="Amino_oxidase"/>
</dbReference>
<dbReference type="SUPFAM" id="SSF54373">
    <property type="entry name" value="FAD-linked reductases, C-terminal domain"/>
    <property type="match status" value="1"/>
</dbReference>
<keyword evidence="3" id="KW-1185">Reference proteome</keyword>
<dbReference type="GO" id="GO:0009063">
    <property type="term" value="P:amino acid catabolic process"/>
    <property type="evidence" value="ECO:0007669"/>
    <property type="project" value="TreeGrafter"/>
</dbReference>
<dbReference type="InterPro" id="IPR036188">
    <property type="entry name" value="FAD/NAD-bd_sf"/>
</dbReference>
<organism evidence="2 3">
    <name type="scientific">Suillus subaureus</name>
    <dbReference type="NCBI Taxonomy" id="48587"/>
    <lineage>
        <taxon>Eukaryota</taxon>
        <taxon>Fungi</taxon>
        <taxon>Dikarya</taxon>
        <taxon>Basidiomycota</taxon>
        <taxon>Agaricomycotina</taxon>
        <taxon>Agaricomycetes</taxon>
        <taxon>Agaricomycetidae</taxon>
        <taxon>Boletales</taxon>
        <taxon>Suillineae</taxon>
        <taxon>Suillaceae</taxon>
        <taxon>Suillus</taxon>
    </lineage>
</organism>
<dbReference type="PANTHER" id="PTHR10742:SF342">
    <property type="entry name" value="AMINE OXIDASE"/>
    <property type="match status" value="1"/>
</dbReference>
<protein>
    <recommendedName>
        <fullName evidence="1">Amine oxidase domain-containing protein</fullName>
    </recommendedName>
</protein>
<dbReference type="Gene3D" id="3.90.660.10">
    <property type="match status" value="1"/>
</dbReference>
<dbReference type="PANTHER" id="PTHR10742">
    <property type="entry name" value="FLAVIN MONOAMINE OXIDASE"/>
    <property type="match status" value="1"/>
</dbReference>
<dbReference type="OrthoDB" id="7777654at2759"/>
<name>A0A9P7J8G6_9AGAM</name>
<feature type="domain" description="Amine oxidase" evidence="1">
    <location>
        <begin position="56"/>
        <end position="559"/>
    </location>
</feature>
<dbReference type="Pfam" id="PF01593">
    <property type="entry name" value="Amino_oxidase"/>
    <property type="match status" value="1"/>
</dbReference>
<reference evidence="2" key="1">
    <citation type="journal article" date="2020" name="New Phytol.">
        <title>Comparative genomics reveals dynamic genome evolution in host specialist ectomycorrhizal fungi.</title>
        <authorList>
            <person name="Lofgren L.A."/>
            <person name="Nguyen N.H."/>
            <person name="Vilgalys R."/>
            <person name="Ruytinx J."/>
            <person name="Liao H.L."/>
            <person name="Branco S."/>
            <person name="Kuo A."/>
            <person name="LaButti K."/>
            <person name="Lipzen A."/>
            <person name="Andreopoulos W."/>
            <person name="Pangilinan J."/>
            <person name="Riley R."/>
            <person name="Hundley H."/>
            <person name="Na H."/>
            <person name="Barry K."/>
            <person name="Grigoriev I.V."/>
            <person name="Stajich J.E."/>
            <person name="Kennedy P.G."/>
        </authorList>
    </citation>
    <scope>NUCLEOTIDE SEQUENCE</scope>
    <source>
        <strain evidence="2">MN1</strain>
    </source>
</reference>
<evidence type="ECO:0000313" key="3">
    <source>
        <dbReference type="Proteomes" id="UP000807769"/>
    </source>
</evidence>
<dbReference type="EMBL" id="JABBWG010000040">
    <property type="protein sequence ID" value="KAG1807968.1"/>
    <property type="molecule type" value="Genomic_DNA"/>
</dbReference>
<evidence type="ECO:0000259" key="1">
    <source>
        <dbReference type="Pfam" id="PF01593"/>
    </source>
</evidence>
<gene>
    <name evidence="2" type="ORF">BJ212DRAFT_1449145</name>
</gene>
<dbReference type="Proteomes" id="UP000807769">
    <property type="component" value="Unassembled WGS sequence"/>
</dbReference>
<dbReference type="GO" id="GO:0001716">
    <property type="term" value="F:L-amino-acid oxidase activity"/>
    <property type="evidence" value="ECO:0007669"/>
    <property type="project" value="TreeGrafter"/>
</dbReference>
<sequence>MDSRGDVLGYWGRKIIEDYDDALCKNIPPLTATPHQETSQIPALPKRVGILGAGVGGLYTALILDSLNIDYEILEASDRTGGRLFTYNFPNGGKYDYYDVGAMRFPLPTKDAQGNYKIGMMRRLGELINYSKLNKGLSKPPLSSQLIDYHVTSKRQGHFLYFNNQRYQVSQTSRPPDFRAQEMGVNSQYIAVGVENIIQDVIRPFAKDLIEDLEQNVHSGWHNIMKHDAYSLRSFMSLKYTPSASLQIPRTHLSANAINWCETFDDSTGAYDRGLTEAVLQALALASVESQTLGGVEWKCLEGGSQVLTDYMAAYLTANGTKPVIQFNKKVTSISQSGDMAMDVSVRGECSPRTYSHVISTIPLPGLRVIELGGAGLNVMQKNALRKLQYGPSVKVGMRFQSAWWTELFGIIGGKSSTDLPIRTIIYPSHGAESSTPSTVLIASYCLTNDAERLGALINTGKIEYEEQLKELVLRNLAEVHNMDYSFLLDQYVDMHAWDWSDDPLVMGAFAFFGPGDFQDLYTSLTVPNANKRLHFAGEAISIRHSWVVGALDSAWRAVYEYLLTSGQHEKIQRFFDLWGQNEEWAGQSKHGKHDPADPNTMLRVHMGYTYAGEITGEVKF</sequence>
<dbReference type="Gene3D" id="3.50.50.60">
    <property type="entry name" value="FAD/NAD(P)-binding domain"/>
    <property type="match status" value="1"/>
</dbReference>
<dbReference type="SUPFAM" id="SSF51905">
    <property type="entry name" value="FAD/NAD(P)-binding domain"/>
    <property type="match status" value="1"/>
</dbReference>
<dbReference type="GeneID" id="64632664"/>
<comment type="caution">
    <text evidence="2">The sequence shown here is derived from an EMBL/GenBank/DDBJ whole genome shotgun (WGS) entry which is preliminary data.</text>
</comment>
<dbReference type="AlphaFoldDB" id="A0A9P7J8G6"/>
<dbReference type="RefSeq" id="XP_041188353.1">
    <property type="nucleotide sequence ID" value="XM_041338648.1"/>
</dbReference>
<dbReference type="Gene3D" id="1.10.10.1620">
    <property type="match status" value="1"/>
</dbReference>
<evidence type="ECO:0000313" key="2">
    <source>
        <dbReference type="EMBL" id="KAG1807968.1"/>
    </source>
</evidence>
<accession>A0A9P7J8G6</accession>
<proteinExistence type="predicted"/>